<gene>
    <name evidence="1" type="ORF">ACG02S_04880</name>
</gene>
<sequence>MNRRNLVVLRAGDASLHRGWIAEPGRDFDLFISYYGQKPDLHKDDADHYEMRRGPKWSCIGDLLAEHPHLIDRYDAFWFPDDDLAATTETLNRMFGLFHGFGLALAQPALTRDSYYSWNTLLQHPRYVLRHVAFVEVMAPLFDRSSLRACLKTFTESRSGWGLDWVWPELAGRGRRDSIAVLDATPVKHTRPLGGDLYRNNPEMDPRLDEQRLLAQYGARGNRYANKYLLYGGIARVRPTLWEQLTLMVRRLNAQRRMRRTERRKRRALASEA</sequence>
<dbReference type="RefSeq" id="WP_394469321.1">
    <property type="nucleotide sequence ID" value="NZ_JBIGHY010000002.1"/>
</dbReference>
<dbReference type="Pfam" id="PF05212">
    <property type="entry name" value="DUF707"/>
    <property type="match status" value="1"/>
</dbReference>
<organism evidence="1 2">
    <name type="scientific">Pelomonas dachongensis</name>
    <dbReference type="NCBI Taxonomy" id="3299029"/>
    <lineage>
        <taxon>Bacteria</taxon>
        <taxon>Pseudomonadati</taxon>
        <taxon>Pseudomonadota</taxon>
        <taxon>Betaproteobacteria</taxon>
        <taxon>Burkholderiales</taxon>
        <taxon>Sphaerotilaceae</taxon>
        <taxon>Roseateles</taxon>
    </lineage>
</organism>
<keyword evidence="2" id="KW-1185">Reference proteome</keyword>
<reference evidence="1 2" key="1">
    <citation type="submission" date="2024-09" db="EMBL/GenBank/DDBJ databases">
        <title>Novel species of the genus Pelomonas and Roseateles isolated from streams.</title>
        <authorList>
            <person name="Lu H."/>
        </authorList>
    </citation>
    <scope>NUCLEOTIDE SEQUENCE [LARGE SCALE GENOMIC DNA]</scope>
    <source>
        <strain evidence="1 2">DC23W</strain>
    </source>
</reference>
<accession>A0ABW7EK19</accession>
<evidence type="ECO:0000313" key="1">
    <source>
        <dbReference type="EMBL" id="MFG6413229.1"/>
    </source>
</evidence>
<comment type="caution">
    <text evidence="1">The sequence shown here is derived from an EMBL/GenBank/DDBJ whole genome shotgun (WGS) entry which is preliminary data.</text>
</comment>
<dbReference type="InterPro" id="IPR007877">
    <property type="entry name" value="DUF707"/>
</dbReference>
<protein>
    <submittedName>
        <fullName evidence="1">DUF707 domain-containing protein</fullName>
    </submittedName>
</protein>
<dbReference type="Proteomes" id="UP001606300">
    <property type="component" value="Unassembled WGS sequence"/>
</dbReference>
<dbReference type="EMBL" id="JBIGHY010000002">
    <property type="protein sequence ID" value="MFG6413229.1"/>
    <property type="molecule type" value="Genomic_DNA"/>
</dbReference>
<name>A0ABW7EK19_9BURK</name>
<proteinExistence type="predicted"/>
<evidence type="ECO:0000313" key="2">
    <source>
        <dbReference type="Proteomes" id="UP001606300"/>
    </source>
</evidence>